<gene>
    <name evidence="2" type="ORF">CLG96_09365</name>
</gene>
<keyword evidence="1" id="KW-1133">Transmembrane helix</keyword>
<evidence type="ECO:0000313" key="2">
    <source>
        <dbReference type="EMBL" id="PTQ11620.1"/>
    </source>
</evidence>
<name>A0A2T5FYK5_9SPHN</name>
<feature type="transmembrane region" description="Helical" evidence="1">
    <location>
        <begin position="38"/>
        <end position="56"/>
    </location>
</feature>
<evidence type="ECO:0000256" key="1">
    <source>
        <dbReference type="SAM" id="Phobius"/>
    </source>
</evidence>
<keyword evidence="1" id="KW-0812">Transmembrane</keyword>
<reference evidence="2 3" key="1">
    <citation type="submission" date="2017-09" db="EMBL/GenBank/DDBJ databases">
        <title>Sphingomonas panjinensis sp.nov., isolated from oil-contaminated soil.</title>
        <authorList>
            <person name="Wang L."/>
            <person name="Chen L."/>
        </authorList>
    </citation>
    <scope>NUCLEOTIDE SEQUENCE [LARGE SCALE GENOMIC DNA]</scope>
    <source>
        <strain evidence="2 3">FW-11</strain>
    </source>
</reference>
<dbReference type="Proteomes" id="UP000244162">
    <property type="component" value="Unassembled WGS sequence"/>
</dbReference>
<sequence length="126" mass="14441">MTRIHRFFAVACWLAIGGAYMLSIMPEDEAPKVLGWDKAQHMLAFFTITLLFRLGYPRFPVRYVIGALGLFGALIEFSQMVPLIHRDSSVWDWVADMIALFAALLVARPIVAWLGRWRMGWDSNPR</sequence>
<comment type="caution">
    <text evidence="2">The sequence shown here is derived from an EMBL/GenBank/DDBJ whole genome shotgun (WGS) entry which is preliminary data.</text>
</comment>
<protein>
    <recommendedName>
        <fullName evidence="4">VanZ family protein</fullName>
    </recommendedName>
</protein>
<dbReference type="AlphaFoldDB" id="A0A2T5FYK5"/>
<dbReference type="RefSeq" id="WP_107967612.1">
    <property type="nucleotide sequence ID" value="NZ_NWBU01000007.1"/>
</dbReference>
<evidence type="ECO:0000313" key="3">
    <source>
        <dbReference type="Proteomes" id="UP000244162"/>
    </source>
</evidence>
<dbReference type="EMBL" id="NWBU01000007">
    <property type="protein sequence ID" value="PTQ11620.1"/>
    <property type="molecule type" value="Genomic_DNA"/>
</dbReference>
<organism evidence="2 3">
    <name type="scientific">Sphingomonas oleivorans</name>
    <dbReference type="NCBI Taxonomy" id="1735121"/>
    <lineage>
        <taxon>Bacteria</taxon>
        <taxon>Pseudomonadati</taxon>
        <taxon>Pseudomonadota</taxon>
        <taxon>Alphaproteobacteria</taxon>
        <taxon>Sphingomonadales</taxon>
        <taxon>Sphingomonadaceae</taxon>
        <taxon>Sphingomonas</taxon>
    </lineage>
</organism>
<feature type="transmembrane region" description="Helical" evidence="1">
    <location>
        <begin position="63"/>
        <end position="81"/>
    </location>
</feature>
<dbReference type="OrthoDB" id="7429094at2"/>
<proteinExistence type="predicted"/>
<accession>A0A2T5FYK5</accession>
<evidence type="ECO:0008006" key="4">
    <source>
        <dbReference type="Google" id="ProtNLM"/>
    </source>
</evidence>
<keyword evidence="1" id="KW-0472">Membrane</keyword>
<feature type="transmembrane region" description="Helical" evidence="1">
    <location>
        <begin position="93"/>
        <end position="114"/>
    </location>
</feature>
<keyword evidence="3" id="KW-1185">Reference proteome</keyword>
<feature type="transmembrane region" description="Helical" evidence="1">
    <location>
        <begin position="7"/>
        <end position="26"/>
    </location>
</feature>